<gene>
    <name evidence="2" type="ORF">EVAR_40754_1</name>
</gene>
<comment type="caution">
    <text evidence="2">The sequence shown here is derived from an EMBL/GenBank/DDBJ whole genome shotgun (WGS) entry which is preliminary data.</text>
</comment>
<accession>A0A4C1X3E2</accession>
<reference evidence="2 3" key="1">
    <citation type="journal article" date="2019" name="Commun. Biol.">
        <title>The bagworm genome reveals a unique fibroin gene that provides high tensile strength.</title>
        <authorList>
            <person name="Kono N."/>
            <person name="Nakamura H."/>
            <person name="Ohtoshi R."/>
            <person name="Tomita M."/>
            <person name="Numata K."/>
            <person name="Arakawa K."/>
        </authorList>
    </citation>
    <scope>NUCLEOTIDE SEQUENCE [LARGE SCALE GENOMIC DNA]</scope>
</reference>
<protein>
    <submittedName>
        <fullName evidence="2">Uncharacterized protein</fullName>
    </submittedName>
</protein>
<dbReference type="Proteomes" id="UP000299102">
    <property type="component" value="Unassembled WGS sequence"/>
</dbReference>
<organism evidence="2 3">
    <name type="scientific">Eumeta variegata</name>
    <name type="common">Bagworm moth</name>
    <name type="synonym">Eumeta japonica</name>
    <dbReference type="NCBI Taxonomy" id="151549"/>
    <lineage>
        <taxon>Eukaryota</taxon>
        <taxon>Metazoa</taxon>
        <taxon>Ecdysozoa</taxon>
        <taxon>Arthropoda</taxon>
        <taxon>Hexapoda</taxon>
        <taxon>Insecta</taxon>
        <taxon>Pterygota</taxon>
        <taxon>Neoptera</taxon>
        <taxon>Endopterygota</taxon>
        <taxon>Lepidoptera</taxon>
        <taxon>Glossata</taxon>
        <taxon>Ditrysia</taxon>
        <taxon>Tineoidea</taxon>
        <taxon>Psychidae</taxon>
        <taxon>Oiketicinae</taxon>
        <taxon>Eumeta</taxon>
    </lineage>
</organism>
<feature type="compositionally biased region" description="Basic and acidic residues" evidence="1">
    <location>
        <begin position="92"/>
        <end position="101"/>
    </location>
</feature>
<evidence type="ECO:0000313" key="2">
    <source>
        <dbReference type="EMBL" id="GBP58248.1"/>
    </source>
</evidence>
<dbReference type="AlphaFoldDB" id="A0A4C1X3E2"/>
<evidence type="ECO:0000313" key="3">
    <source>
        <dbReference type="Proteomes" id="UP000299102"/>
    </source>
</evidence>
<keyword evidence="3" id="KW-1185">Reference proteome</keyword>
<proteinExistence type="predicted"/>
<dbReference type="EMBL" id="BGZK01000730">
    <property type="protein sequence ID" value="GBP58248.1"/>
    <property type="molecule type" value="Genomic_DNA"/>
</dbReference>
<feature type="region of interest" description="Disordered" evidence="1">
    <location>
        <begin position="92"/>
        <end position="114"/>
    </location>
</feature>
<sequence length="114" mass="12717">MASPPSTSSDACGAVATAEKTIFRVPHLERNPEFYWYSPVFFILTDKQAYEAHRACGYRRPWTSAILKKWLARRLPFSRVVSAAIGRAVYTGREKPPRVNRPDGSVNTPGSFGA</sequence>
<evidence type="ECO:0000256" key="1">
    <source>
        <dbReference type="SAM" id="MobiDB-lite"/>
    </source>
</evidence>
<name>A0A4C1X3E2_EUMVA</name>
<feature type="compositionally biased region" description="Polar residues" evidence="1">
    <location>
        <begin position="105"/>
        <end position="114"/>
    </location>
</feature>